<keyword evidence="2" id="KW-1185">Reference proteome</keyword>
<dbReference type="EMBL" id="MU277234">
    <property type="protein sequence ID" value="KAI0058554.1"/>
    <property type="molecule type" value="Genomic_DNA"/>
</dbReference>
<evidence type="ECO:0000313" key="1">
    <source>
        <dbReference type="EMBL" id="KAI0058554.1"/>
    </source>
</evidence>
<reference evidence="1" key="2">
    <citation type="journal article" date="2022" name="New Phytol.">
        <title>Evolutionary transition to the ectomycorrhizal habit in the genomes of a hyperdiverse lineage of mushroom-forming fungi.</title>
        <authorList>
            <person name="Looney B."/>
            <person name="Miyauchi S."/>
            <person name="Morin E."/>
            <person name="Drula E."/>
            <person name="Courty P.E."/>
            <person name="Kohler A."/>
            <person name="Kuo A."/>
            <person name="LaButti K."/>
            <person name="Pangilinan J."/>
            <person name="Lipzen A."/>
            <person name="Riley R."/>
            <person name="Andreopoulos W."/>
            <person name="He G."/>
            <person name="Johnson J."/>
            <person name="Nolan M."/>
            <person name="Tritt A."/>
            <person name="Barry K.W."/>
            <person name="Grigoriev I.V."/>
            <person name="Nagy L.G."/>
            <person name="Hibbett D."/>
            <person name="Henrissat B."/>
            <person name="Matheny P.B."/>
            <person name="Labbe J."/>
            <person name="Martin F.M."/>
        </authorList>
    </citation>
    <scope>NUCLEOTIDE SEQUENCE</scope>
    <source>
        <strain evidence="1">HHB10654</strain>
    </source>
</reference>
<sequence>MSSESVFRYSSSASDEDSSLTVEDMLEEQRHRVALHEEYKRKAREARKPVAQLPTKYNPRLTAGPPQVHFGLVLTQQHLLDYANAHALAHTSGKPLTTISCRLPVTLHLRSLTNDDNLYTATPYVQDGPGFIMVALYSNYSMHRHKLVEEDENEVLDILRRALKLESQPALWHWDAGNTW</sequence>
<proteinExistence type="predicted"/>
<comment type="caution">
    <text evidence="1">The sequence shown here is derived from an EMBL/GenBank/DDBJ whole genome shotgun (WGS) entry which is preliminary data.</text>
</comment>
<protein>
    <submittedName>
        <fullName evidence="1">Uncharacterized protein</fullName>
    </submittedName>
</protein>
<reference evidence="1" key="1">
    <citation type="submission" date="2021-03" db="EMBL/GenBank/DDBJ databases">
        <authorList>
            <consortium name="DOE Joint Genome Institute"/>
            <person name="Ahrendt S."/>
            <person name="Looney B.P."/>
            <person name="Miyauchi S."/>
            <person name="Morin E."/>
            <person name="Drula E."/>
            <person name="Courty P.E."/>
            <person name="Chicoki N."/>
            <person name="Fauchery L."/>
            <person name="Kohler A."/>
            <person name="Kuo A."/>
            <person name="Labutti K."/>
            <person name="Pangilinan J."/>
            <person name="Lipzen A."/>
            <person name="Riley R."/>
            <person name="Andreopoulos W."/>
            <person name="He G."/>
            <person name="Johnson J."/>
            <person name="Barry K.W."/>
            <person name="Grigoriev I.V."/>
            <person name="Nagy L."/>
            <person name="Hibbett D."/>
            <person name="Henrissat B."/>
            <person name="Matheny P.B."/>
            <person name="Labbe J."/>
            <person name="Martin F."/>
        </authorList>
    </citation>
    <scope>NUCLEOTIDE SEQUENCE</scope>
    <source>
        <strain evidence="1">HHB10654</strain>
    </source>
</reference>
<name>A0ACB8SPP5_9AGAM</name>
<dbReference type="Proteomes" id="UP000814140">
    <property type="component" value="Unassembled WGS sequence"/>
</dbReference>
<evidence type="ECO:0000313" key="2">
    <source>
        <dbReference type="Proteomes" id="UP000814140"/>
    </source>
</evidence>
<accession>A0ACB8SPP5</accession>
<organism evidence="1 2">
    <name type="scientific">Artomyces pyxidatus</name>
    <dbReference type="NCBI Taxonomy" id="48021"/>
    <lineage>
        <taxon>Eukaryota</taxon>
        <taxon>Fungi</taxon>
        <taxon>Dikarya</taxon>
        <taxon>Basidiomycota</taxon>
        <taxon>Agaricomycotina</taxon>
        <taxon>Agaricomycetes</taxon>
        <taxon>Russulales</taxon>
        <taxon>Auriscalpiaceae</taxon>
        <taxon>Artomyces</taxon>
    </lineage>
</organism>
<gene>
    <name evidence="1" type="ORF">BV25DRAFT_1919250</name>
</gene>